<dbReference type="Gene3D" id="3.40.50.1970">
    <property type="match status" value="1"/>
</dbReference>
<evidence type="ECO:0000313" key="9">
    <source>
        <dbReference type="EMBL" id="AEM38157.1"/>
    </source>
</evidence>
<dbReference type="InParanoid" id="G0EFB4"/>
<evidence type="ECO:0000259" key="7">
    <source>
        <dbReference type="Pfam" id="PF00465"/>
    </source>
</evidence>
<sequence>MKRAGSKLSLGTLGLRRYNPFYPGREGRLLGVLGLFLPPTSYADNVFEFRTPRVKFGVGVLNELGYELERLKARKLFVVTTRGWVRRGLIQRIEKLLPEGVEMEYFSDVEPEPSDSNVEQLADAMRKFGPDAILAVGGGSVIDAAKVAAVLERYGGRVRDYVAPPYGAGKPVPGPIKPLIAVPTTAGTGSEVTSVAVVTLPDLKVKVGVRSDELRPYLALLDPELTLTMPKKVTVDTAMDALTHAVEAYMAIPFYARPKPETPAKRPVYHGSNPITDALAEKAIELIGRYLRRAAYNGQTDIEARAGMLLASNLAGLAFGNAGTSLAHAASYPLGGRYKLTHGEAVGILLPAVLEFNAPADYCKATKVGELLSGEKPPCRCCPEGAKWAADKIRELQKDVGFTPGLEAVGVDPNDIPAMAEETLKQKALLALNPRPVTAKDVEWIYRRAWRNY</sequence>
<dbReference type="EC" id="1.1.99.24" evidence="3"/>
<organism evidence="9 10">
    <name type="scientific">Pyrolobus fumarii (strain DSM 11204 / 1A)</name>
    <dbReference type="NCBI Taxonomy" id="694429"/>
    <lineage>
        <taxon>Archaea</taxon>
        <taxon>Thermoproteota</taxon>
        <taxon>Thermoprotei</taxon>
        <taxon>Desulfurococcales</taxon>
        <taxon>Pyrodictiaceae</taxon>
        <taxon>Pyrolobus</taxon>
    </lineage>
</organism>
<dbReference type="eggNOG" id="arCOG00984">
    <property type="taxonomic scope" value="Archaea"/>
</dbReference>
<evidence type="ECO:0000256" key="6">
    <source>
        <dbReference type="ARBA" id="ARBA00049496"/>
    </source>
</evidence>
<dbReference type="InterPro" id="IPR018211">
    <property type="entry name" value="ADH_Fe_CS"/>
</dbReference>
<evidence type="ECO:0000256" key="1">
    <source>
        <dbReference type="ARBA" id="ARBA00000813"/>
    </source>
</evidence>
<dbReference type="InterPro" id="IPR042157">
    <property type="entry name" value="HOT"/>
</dbReference>
<name>G0EFB4_PYRF1</name>
<dbReference type="Proteomes" id="UP000001037">
    <property type="component" value="Chromosome"/>
</dbReference>
<dbReference type="HOGENOM" id="CLU_007207_0_7_2"/>
<dbReference type="GO" id="GO:0046872">
    <property type="term" value="F:metal ion binding"/>
    <property type="evidence" value="ECO:0007669"/>
    <property type="project" value="InterPro"/>
</dbReference>
<dbReference type="GO" id="GO:0047988">
    <property type="term" value="F:hydroxyacid-oxoacid transhydrogenase activity"/>
    <property type="evidence" value="ECO:0007669"/>
    <property type="project" value="UniProtKB-EC"/>
</dbReference>
<dbReference type="PANTHER" id="PTHR11496:SF83">
    <property type="entry name" value="HYDROXYACID-OXOACID TRANSHYDROGENASE, MITOCHONDRIAL"/>
    <property type="match status" value="1"/>
</dbReference>
<evidence type="ECO:0000256" key="3">
    <source>
        <dbReference type="ARBA" id="ARBA00013182"/>
    </source>
</evidence>
<keyword evidence="4" id="KW-0809">Transit peptide</keyword>
<reference evidence="9 10" key="1">
    <citation type="journal article" date="2011" name="Stand. Genomic Sci.">
        <title>Complete genome sequence of the hyperthermophilic chemolithoautotroph Pyrolobus fumarii type strain (1A).</title>
        <authorList>
            <person name="Anderson I."/>
            <person name="Goker M."/>
            <person name="Nolan M."/>
            <person name="Lucas S."/>
            <person name="Hammon N."/>
            <person name="Deshpande S."/>
            <person name="Cheng J.F."/>
            <person name="Tapia R."/>
            <person name="Han C."/>
            <person name="Goodwin L."/>
            <person name="Pitluck S."/>
            <person name="Huntemann M."/>
            <person name="Liolios K."/>
            <person name="Ivanova N."/>
            <person name="Pagani I."/>
            <person name="Mavromatis K."/>
            <person name="Ovchinikova G."/>
            <person name="Pati A."/>
            <person name="Chen A."/>
            <person name="Palaniappan K."/>
            <person name="Land M."/>
            <person name="Hauser L."/>
            <person name="Brambilla E.M."/>
            <person name="Huber H."/>
            <person name="Yasawong M."/>
            <person name="Rohde M."/>
            <person name="Spring S."/>
            <person name="Abt B."/>
            <person name="Sikorski J."/>
            <person name="Wirth R."/>
            <person name="Detter J.C."/>
            <person name="Woyke T."/>
            <person name="Bristow J."/>
            <person name="Eisen J.A."/>
            <person name="Markowitz V."/>
            <person name="Hugenholtz P."/>
            <person name="Kyrpides N.C."/>
            <person name="Klenk H.P."/>
            <person name="Lapidus A."/>
        </authorList>
    </citation>
    <scope>NUCLEOTIDE SEQUENCE [LARGE SCALE GENOMIC DNA]</scope>
    <source>
        <strain evidence="10">DSM 11204 / 1A</strain>
    </source>
</reference>
<dbReference type="PROSITE" id="PS00060">
    <property type="entry name" value="ADH_IRON_2"/>
    <property type="match status" value="1"/>
</dbReference>
<dbReference type="Gene3D" id="1.20.1090.10">
    <property type="entry name" value="Dehydroquinate synthase-like - alpha domain"/>
    <property type="match status" value="1"/>
</dbReference>
<comment type="catalytic activity">
    <reaction evidence="1">
        <text>(S)-3-hydroxybutanoate + 2-oxoglutarate = (R)-2-hydroxyglutarate + acetoacetate</text>
        <dbReference type="Rhea" id="RHEA:23048"/>
        <dbReference type="ChEBI" id="CHEBI:11047"/>
        <dbReference type="ChEBI" id="CHEBI:13705"/>
        <dbReference type="ChEBI" id="CHEBI:15801"/>
        <dbReference type="ChEBI" id="CHEBI:16810"/>
        <dbReference type="EC" id="1.1.99.24"/>
    </reaction>
</comment>
<evidence type="ECO:0000256" key="5">
    <source>
        <dbReference type="ARBA" id="ARBA00023002"/>
    </source>
</evidence>
<proteinExistence type="inferred from homology"/>
<evidence type="ECO:0000313" key="10">
    <source>
        <dbReference type="Proteomes" id="UP000001037"/>
    </source>
</evidence>
<keyword evidence="5" id="KW-0560">Oxidoreductase</keyword>
<dbReference type="InterPro" id="IPR056798">
    <property type="entry name" value="ADH_Fe_C"/>
</dbReference>
<dbReference type="FunCoup" id="G0EFB4">
    <property type="interactions" value="11"/>
</dbReference>
<evidence type="ECO:0000256" key="2">
    <source>
        <dbReference type="ARBA" id="ARBA00010005"/>
    </source>
</evidence>
<dbReference type="SUPFAM" id="SSF56796">
    <property type="entry name" value="Dehydroquinate synthase-like"/>
    <property type="match status" value="1"/>
</dbReference>
<evidence type="ECO:0000259" key="8">
    <source>
        <dbReference type="Pfam" id="PF25137"/>
    </source>
</evidence>
<dbReference type="STRING" id="694429.Pyrfu_0285"/>
<dbReference type="CDD" id="cd08190">
    <property type="entry name" value="HOT"/>
    <property type="match status" value="1"/>
</dbReference>
<dbReference type="GO" id="GO:0004022">
    <property type="term" value="F:alcohol dehydrogenase (NAD+) activity"/>
    <property type="evidence" value="ECO:0007669"/>
    <property type="project" value="InterPro"/>
</dbReference>
<accession>G0EFB4</accession>
<comment type="similarity">
    <text evidence="2">Belongs to the iron-containing alcohol dehydrogenase family. Hydroxyacid-oxoacid transhydrogenase subfamily.</text>
</comment>
<dbReference type="FunFam" id="3.40.50.1970:FF:000003">
    <property type="entry name" value="Alcohol dehydrogenase, iron-containing"/>
    <property type="match status" value="1"/>
</dbReference>
<dbReference type="KEGG" id="pfm:Pyrfu_0285"/>
<feature type="domain" description="Fe-containing alcohol dehydrogenase-like C-terminal" evidence="8">
    <location>
        <begin position="271"/>
        <end position="450"/>
    </location>
</feature>
<dbReference type="Pfam" id="PF00465">
    <property type="entry name" value="Fe-ADH"/>
    <property type="match status" value="1"/>
</dbReference>
<dbReference type="PANTHER" id="PTHR11496">
    <property type="entry name" value="ALCOHOL DEHYDROGENASE"/>
    <property type="match status" value="1"/>
</dbReference>
<dbReference type="PROSITE" id="PS00913">
    <property type="entry name" value="ADH_IRON_1"/>
    <property type="match status" value="1"/>
</dbReference>
<feature type="domain" description="Alcohol dehydrogenase iron-type/glycerol dehydrogenase GldA" evidence="7">
    <location>
        <begin position="52"/>
        <end position="223"/>
    </location>
</feature>
<gene>
    <name evidence="9" type="ordered locus">Pyrfu_0285</name>
</gene>
<dbReference type="InterPro" id="IPR001670">
    <property type="entry name" value="ADH_Fe/GldA"/>
</dbReference>
<protein>
    <recommendedName>
        <fullName evidence="3">hydroxyacid-oxoacid transhydrogenase</fullName>
        <ecNumber evidence="3">1.1.99.24</ecNumber>
    </recommendedName>
</protein>
<dbReference type="Pfam" id="PF25137">
    <property type="entry name" value="ADH_Fe_C"/>
    <property type="match status" value="1"/>
</dbReference>
<comment type="catalytic activity">
    <reaction evidence="6">
        <text>4-hydroxybutanoate + 2-oxoglutarate = (R)-2-hydroxyglutarate + succinate semialdehyde</text>
        <dbReference type="Rhea" id="RHEA:24734"/>
        <dbReference type="ChEBI" id="CHEBI:15801"/>
        <dbReference type="ChEBI" id="CHEBI:16724"/>
        <dbReference type="ChEBI" id="CHEBI:16810"/>
        <dbReference type="ChEBI" id="CHEBI:57706"/>
        <dbReference type="EC" id="1.1.99.24"/>
    </reaction>
</comment>
<evidence type="ECO:0000256" key="4">
    <source>
        <dbReference type="ARBA" id="ARBA00022946"/>
    </source>
</evidence>
<dbReference type="EMBL" id="CP002838">
    <property type="protein sequence ID" value="AEM38157.1"/>
    <property type="molecule type" value="Genomic_DNA"/>
</dbReference>
<dbReference type="InterPro" id="IPR039697">
    <property type="entry name" value="Alcohol_dehydrogenase_Fe"/>
</dbReference>
<keyword evidence="10" id="KW-1185">Reference proteome</keyword>
<dbReference type="AlphaFoldDB" id="G0EFB4"/>